<sequence>MVRIGDDEDVLAKAVDDGEAVGRECANAARGLVPVLGDATLEALLAMRQGGAPHVGEIVADDEVGRFGAVGVDRDPLGRRLHLVRHGPALDAAEIEVGLVIDAPHLFGNERAVHIGEERCVRVHVDDGRHATIVGLVHVGVDAERAFLEAPIGPHGDVVVHFAVAALDADGIWQIEHVPYGFDPGANAHDDEIGLDSAPVGLDRAHRAGTTGEAEPRHLDPCQDAHALGFRLAGEAVDARRVVGVAALLLMQDGGDSPRLPVAEESLHVGVAVLGAFDEGGVVADRGLLRRDGGDVFVHGLGADLHVAHGMVAVSFGILLPDRDTIGHQLAHGGLEVIVADHTAGDARGAGGDRGLVDDQDVGAAAPAAFAQGPGQVIGRAQAMDTGADDDVLRVGGKCHGAPLLGLRHVLSQHPSR</sequence>
<dbReference type="AlphaFoldDB" id="B3TB83"/>
<accession>B3TB83</accession>
<evidence type="ECO:0000313" key="1">
    <source>
        <dbReference type="EMBL" id="ABZ09842.1"/>
    </source>
</evidence>
<proteinExistence type="predicted"/>
<reference evidence="1" key="1">
    <citation type="journal article" date="2008" name="ISME J.">
        <title>Genomic patterns of recombination, clonal divergence and environment in marine microbial populations.</title>
        <authorList>
            <person name="Konstantinidis K.T."/>
            <person name="Delong E.F."/>
        </authorList>
    </citation>
    <scope>NUCLEOTIDE SEQUENCE</scope>
</reference>
<name>B3TB83_9ZZZZ</name>
<organism evidence="1">
    <name type="scientific">uncultured marine microorganism HF4000_APKG8L7</name>
    <dbReference type="NCBI Taxonomy" id="455556"/>
    <lineage>
        <taxon>unclassified sequences</taxon>
        <taxon>environmental samples</taxon>
    </lineage>
</organism>
<dbReference type="EMBL" id="EU016659">
    <property type="protein sequence ID" value="ABZ09842.1"/>
    <property type="molecule type" value="Genomic_DNA"/>
</dbReference>
<protein>
    <submittedName>
        <fullName evidence="1">Uncharacterized protein</fullName>
    </submittedName>
</protein>
<gene>
    <name evidence="1" type="ORF">ALOHA_HF4000APKG8L7ctg1g17</name>
</gene>